<organism evidence="1 2">
    <name type="scientific">Peronosclerospora sorghi</name>
    <dbReference type="NCBI Taxonomy" id="230839"/>
    <lineage>
        <taxon>Eukaryota</taxon>
        <taxon>Sar</taxon>
        <taxon>Stramenopiles</taxon>
        <taxon>Oomycota</taxon>
        <taxon>Peronosporomycetes</taxon>
        <taxon>Peronosporales</taxon>
        <taxon>Peronosporaceae</taxon>
        <taxon>Peronosclerospora</taxon>
    </lineage>
</organism>
<dbReference type="Proteomes" id="UP001163321">
    <property type="component" value="Chromosome 1"/>
</dbReference>
<protein>
    <submittedName>
        <fullName evidence="1">Uncharacterized protein</fullName>
    </submittedName>
</protein>
<evidence type="ECO:0000313" key="2">
    <source>
        <dbReference type="Proteomes" id="UP001163321"/>
    </source>
</evidence>
<reference evidence="1 2" key="1">
    <citation type="journal article" date="2022" name="bioRxiv">
        <title>The genome of the oomycete Peronosclerospora sorghi, a cosmopolitan pathogen of maize and sorghum, is inflated with dispersed pseudogenes.</title>
        <authorList>
            <person name="Fletcher K."/>
            <person name="Martin F."/>
            <person name="Isakeit T."/>
            <person name="Cavanaugh K."/>
            <person name="Magill C."/>
            <person name="Michelmore R."/>
        </authorList>
    </citation>
    <scope>NUCLEOTIDE SEQUENCE [LARGE SCALE GENOMIC DNA]</scope>
    <source>
        <strain evidence="1">P6</strain>
    </source>
</reference>
<name>A0ACC0WRQ8_9STRA</name>
<keyword evidence="2" id="KW-1185">Reference proteome</keyword>
<accession>A0ACC0WRQ8</accession>
<comment type="caution">
    <text evidence="1">The sequence shown here is derived from an EMBL/GenBank/DDBJ whole genome shotgun (WGS) entry which is preliminary data.</text>
</comment>
<proteinExistence type="predicted"/>
<dbReference type="EMBL" id="CM047580">
    <property type="protein sequence ID" value="KAI9921549.1"/>
    <property type="molecule type" value="Genomic_DNA"/>
</dbReference>
<sequence>MQCLEKRWGACEQPLYVLAYFLHPQYQVQARELPESSLTTPKFISDIALLYCKRWFDTPAVTLRREVCQWLNGTLTDAFIKTMDNGRRHETLALAVLSIAVNSATCERLFSKWGHIHTHHQNRLDPQKTRS</sequence>
<evidence type="ECO:0000313" key="1">
    <source>
        <dbReference type="EMBL" id="KAI9921549.1"/>
    </source>
</evidence>
<gene>
    <name evidence="1" type="ORF">PsorP6_000369</name>
</gene>